<dbReference type="InterPro" id="IPR029020">
    <property type="entry name" value="Ammonium/urea_transptr"/>
</dbReference>
<keyword evidence="7" id="KW-0924">Ammonia transport</keyword>
<dbReference type="InterPro" id="IPR018047">
    <property type="entry name" value="Ammonium_transpt_CS"/>
</dbReference>
<feature type="transmembrane region" description="Helical" evidence="8">
    <location>
        <begin position="396"/>
        <end position="421"/>
    </location>
</feature>
<keyword evidence="3" id="KW-0813">Transport</keyword>
<evidence type="ECO:0000256" key="5">
    <source>
        <dbReference type="ARBA" id="ARBA00022989"/>
    </source>
</evidence>
<feature type="transmembrane region" description="Helical" evidence="8">
    <location>
        <begin position="315"/>
        <end position="333"/>
    </location>
</feature>
<dbReference type="GO" id="GO:0097272">
    <property type="term" value="P:ammonium homeostasis"/>
    <property type="evidence" value="ECO:0007669"/>
    <property type="project" value="TreeGrafter"/>
</dbReference>
<evidence type="ECO:0000256" key="7">
    <source>
        <dbReference type="ARBA" id="ARBA00023177"/>
    </source>
</evidence>
<evidence type="ECO:0000256" key="4">
    <source>
        <dbReference type="ARBA" id="ARBA00022692"/>
    </source>
</evidence>
<feature type="transmembrane region" description="Helical" evidence="8">
    <location>
        <begin position="215"/>
        <end position="233"/>
    </location>
</feature>
<feature type="transmembrane region" description="Helical" evidence="8">
    <location>
        <begin position="245"/>
        <end position="269"/>
    </location>
</feature>
<comment type="subcellular location">
    <subcellularLocation>
        <location evidence="1">Membrane</location>
        <topology evidence="1">Multi-pass membrane protein</topology>
    </subcellularLocation>
</comment>
<reference evidence="11" key="1">
    <citation type="journal article" date="2015" name="Proc. Natl. Acad. Sci. U.S.A.">
        <title>Bacterial clade with the ribosomal RNA operon on a small plasmid rather than the chromosome.</title>
        <authorList>
            <person name="Anda M."/>
            <person name="Ohtsubo Y."/>
            <person name="Okubo T."/>
            <person name="Sugawara M."/>
            <person name="Nagata Y."/>
            <person name="Tsuda M."/>
            <person name="Minamisawa K."/>
            <person name="Mitsui H."/>
        </authorList>
    </citation>
    <scope>NUCLEOTIDE SEQUENCE</scope>
    <source>
        <strain evidence="11">DSM 21871</strain>
    </source>
</reference>
<dbReference type="PANTHER" id="PTHR11730">
    <property type="entry name" value="AMMONIUM TRANSPORTER"/>
    <property type="match status" value="1"/>
</dbReference>
<dbReference type="InterPro" id="IPR024041">
    <property type="entry name" value="NH4_transpt_AmtB-like_dom"/>
</dbReference>
<feature type="transmembrane region" description="Helical" evidence="8">
    <location>
        <begin position="339"/>
        <end position="361"/>
    </location>
</feature>
<dbReference type="NCBIfam" id="TIGR03644">
    <property type="entry name" value="marine_trans_1"/>
    <property type="match status" value="1"/>
</dbReference>
<feature type="transmembrane region" description="Helical" evidence="8">
    <location>
        <begin position="55"/>
        <end position="76"/>
    </location>
</feature>
<feature type="signal peptide" evidence="9">
    <location>
        <begin position="1"/>
        <end position="23"/>
    </location>
</feature>
<dbReference type="GO" id="GO:0016020">
    <property type="term" value="C:membrane"/>
    <property type="evidence" value="ECO:0007669"/>
    <property type="project" value="UniProtKB-SubCell"/>
</dbReference>
<protein>
    <submittedName>
        <fullName evidence="11">Ammonium transporter</fullName>
    </submittedName>
</protein>
<dbReference type="PROSITE" id="PS01219">
    <property type="entry name" value="AMMONIUM_TRANSP"/>
    <property type="match status" value="1"/>
</dbReference>
<organism evidence="11">
    <name type="scientific">Aurantimonas manganoxydans</name>
    <dbReference type="NCBI Taxonomy" id="651183"/>
    <lineage>
        <taxon>Bacteria</taxon>
        <taxon>Pseudomonadati</taxon>
        <taxon>Pseudomonadota</taxon>
        <taxon>Alphaproteobacteria</taxon>
        <taxon>Hyphomicrobiales</taxon>
        <taxon>Aurantimonadaceae</taxon>
        <taxon>Aurantimonas</taxon>
    </lineage>
</organism>
<dbReference type="AlphaFoldDB" id="A0A0P0Z4K6"/>
<dbReference type="PANTHER" id="PTHR11730:SF62">
    <property type="entry name" value="AMMONIUM TRANSPORTER SLL1017-RELATED"/>
    <property type="match status" value="1"/>
</dbReference>
<feature type="transmembrane region" description="Helical" evidence="8">
    <location>
        <begin position="175"/>
        <end position="195"/>
    </location>
</feature>
<dbReference type="InterPro" id="IPR019879">
    <property type="entry name" value="Ammonium_transptr_marine"/>
</dbReference>
<evidence type="ECO:0000259" key="10">
    <source>
        <dbReference type="Pfam" id="PF00909"/>
    </source>
</evidence>
<evidence type="ECO:0000313" key="11">
    <source>
        <dbReference type="EMBL" id="BAT29053.1"/>
    </source>
</evidence>
<keyword evidence="4 8" id="KW-0812">Transmembrane</keyword>
<feature type="transmembrane region" description="Helical" evidence="8">
    <location>
        <begin position="289"/>
        <end position="308"/>
    </location>
</feature>
<proteinExistence type="inferred from homology"/>
<evidence type="ECO:0000256" key="2">
    <source>
        <dbReference type="ARBA" id="ARBA00005887"/>
    </source>
</evidence>
<feature type="transmembrane region" description="Helical" evidence="8">
    <location>
        <begin position="373"/>
        <end position="390"/>
    </location>
</feature>
<evidence type="ECO:0000256" key="3">
    <source>
        <dbReference type="ARBA" id="ARBA00022448"/>
    </source>
</evidence>
<dbReference type="Gene3D" id="1.10.3430.10">
    <property type="entry name" value="Ammonium transporter AmtB like domains"/>
    <property type="match status" value="1"/>
</dbReference>
<evidence type="ECO:0000256" key="6">
    <source>
        <dbReference type="ARBA" id="ARBA00023136"/>
    </source>
</evidence>
<keyword evidence="9" id="KW-0732">Signal</keyword>
<comment type="similarity">
    <text evidence="2">Belongs to the ammonia transporter channel (TC 1.A.11.2) family.</text>
</comment>
<feature type="transmembrane region" description="Helical" evidence="8">
    <location>
        <begin position="97"/>
        <end position="116"/>
    </location>
</feature>
<feature type="domain" description="Ammonium transporter AmtB-like" evidence="10">
    <location>
        <begin position="62"/>
        <end position="448"/>
    </location>
</feature>
<dbReference type="Pfam" id="PF00909">
    <property type="entry name" value="Ammonium_transp"/>
    <property type="match status" value="1"/>
</dbReference>
<keyword evidence="5 8" id="KW-1133">Transmembrane helix</keyword>
<feature type="chain" id="PRO_5006058075" evidence="9">
    <location>
        <begin position="24"/>
        <end position="456"/>
    </location>
</feature>
<dbReference type="SUPFAM" id="SSF111352">
    <property type="entry name" value="Ammonium transporter"/>
    <property type="match status" value="1"/>
</dbReference>
<evidence type="ECO:0000256" key="1">
    <source>
        <dbReference type="ARBA" id="ARBA00004141"/>
    </source>
</evidence>
<keyword evidence="6 8" id="KW-0472">Membrane</keyword>
<evidence type="ECO:0000256" key="9">
    <source>
        <dbReference type="SAM" id="SignalP"/>
    </source>
</evidence>
<accession>A0A0P0Z4K6</accession>
<sequence>MKFTKLLFVAGTLTGLAATAAFAQDAAPAAAEAAGQGSDAAAAAVAYATEPNVAYIFNTLLFLVGGFLVMWMAAGFAMLEAGLVRSKNVSMQCLKNIALYSIAGIMYWIVGYNLMYTGVDGGYFGSFGTYSFDAVGGNNLATGYSTASDWFFQMVFVATAASIVSGTLAERIKLWPFLAFTVILTGFIYPIAGSWQWGAGWLSVMGFSDFAGSTLVHSVGGWAALAGALLLGARKGRFAADGRGVAMPGSSIPLATLGTFILWLGWFGFNGASQLAMGTISDVSDVSRIFANTNLAAAGGVVASMILLQVIYKRVDVTMVLNGALAGLVSITAEPLQPSPLSAILIGAVGGVIVVFAVPLLDKLKIDDVVGAIPVHLLAGIWGTMAVPLTNAETSFGVQLIGVLAYGVFTFVVSLVVWAILKAVMGIRVSEEEEALGLDRTEVGVEAYPEFSVGRA</sequence>
<evidence type="ECO:0000256" key="8">
    <source>
        <dbReference type="SAM" id="Phobius"/>
    </source>
</evidence>
<feature type="transmembrane region" description="Helical" evidence="8">
    <location>
        <begin position="150"/>
        <end position="168"/>
    </location>
</feature>
<name>A0A0P0Z4K6_9HYPH</name>
<dbReference type="GO" id="GO:0008519">
    <property type="term" value="F:ammonium channel activity"/>
    <property type="evidence" value="ECO:0007669"/>
    <property type="project" value="InterPro"/>
</dbReference>
<dbReference type="EMBL" id="LC066378">
    <property type="protein sequence ID" value="BAT29053.1"/>
    <property type="molecule type" value="Genomic_DNA"/>
</dbReference>